<protein>
    <recommendedName>
        <fullName evidence="3">Alkyl transferase</fullName>
        <ecNumber evidence="3">2.5.1.-</ecNumber>
    </recommendedName>
</protein>
<evidence type="ECO:0000256" key="2">
    <source>
        <dbReference type="ARBA" id="ARBA00022679"/>
    </source>
</evidence>
<dbReference type="AlphaFoldDB" id="A0AAD2GCM7"/>
<reference evidence="4" key="1">
    <citation type="submission" date="2023-08" db="EMBL/GenBank/DDBJ databases">
        <authorList>
            <person name="Audoor S."/>
            <person name="Bilcke G."/>
        </authorList>
    </citation>
    <scope>NUCLEOTIDE SEQUENCE</scope>
</reference>
<dbReference type="InterPro" id="IPR001441">
    <property type="entry name" value="UPP_synth-like"/>
</dbReference>
<gene>
    <name evidence="4" type="ORF">CYCCA115_LOCUS23997</name>
</gene>
<dbReference type="Gene3D" id="3.40.1180.10">
    <property type="entry name" value="Decaprenyl diphosphate synthase-like"/>
    <property type="match status" value="1"/>
</dbReference>
<dbReference type="SUPFAM" id="SSF64005">
    <property type="entry name" value="Undecaprenyl diphosphate synthase"/>
    <property type="match status" value="1"/>
</dbReference>
<organism evidence="4 5">
    <name type="scientific">Cylindrotheca closterium</name>
    <dbReference type="NCBI Taxonomy" id="2856"/>
    <lineage>
        <taxon>Eukaryota</taxon>
        <taxon>Sar</taxon>
        <taxon>Stramenopiles</taxon>
        <taxon>Ochrophyta</taxon>
        <taxon>Bacillariophyta</taxon>
        <taxon>Bacillariophyceae</taxon>
        <taxon>Bacillariophycidae</taxon>
        <taxon>Bacillariales</taxon>
        <taxon>Bacillariaceae</taxon>
        <taxon>Cylindrotheca</taxon>
    </lineage>
</organism>
<keyword evidence="2 3" id="KW-0808">Transferase</keyword>
<name>A0AAD2GCM7_9STRA</name>
<sequence length="344" mass="39052">MVKKSQGKSGEISKEIVTALLSRKLSFLLAAFFLCSLTPISEAFVIPSIHHQTRKFSSKKGNSNGWNLYSSSGSQYFAPDLRVPRHVAVICDGNSRWAKNRCLPTAVGHIIGADRFVELIEYLQADGIQYCTFFGFSTENWKRSEAEIQSIFELMEQLANRFANRFPPETSEIEIRLLGDLDDTRIPEGLRAALRGLQDANEKRRLALLQSSITSTPMTVNLAINYGGRQDILRATKLLAIAVKDGKIENPDDITEEVFASFLGTAGTPDPDMIIRTSGESRLSNFLLWNCAYSEIYIARAMWPDFNRDCWEAALAWYQQRQRRFGSREPCEERVRFNIMKKKE</sequence>
<dbReference type="CDD" id="cd00475">
    <property type="entry name" value="Cis_IPPS"/>
    <property type="match status" value="1"/>
</dbReference>
<dbReference type="Pfam" id="PF01255">
    <property type="entry name" value="Prenyltransf"/>
    <property type="match status" value="1"/>
</dbReference>
<dbReference type="InterPro" id="IPR036424">
    <property type="entry name" value="UPP_synth-like_sf"/>
</dbReference>
<proteinExistence type="inferred from homology"/>
<dbReference type="GO" id="GO:0005783">
    <property type="term" value="C:endoplasmic reticulum"/>
    <property type="evidence" value="ECO:0007669"/>
    <property type="project" value="TreeGrafter"/>
</dbReference>
<accession>A0AAD2GCM7</accession>
<dbReference type="PANTHER" id="PTHR10291">
    <property type="entry name" value="DEHYDRODOLICHYL DIPHOSPHATE SYNTHASE FAMILY MEMBER"/>
    <property type="match status" value="1"/>
</dbReference>
<evidence type="ECO:0000256" key="3">
    <source>
        <dbReference type="RuleBase" id="RU363018"/>
    </source>
</evidence>
<evidence type="ECO:0000313" key="5">
    <source>
        <dbReference type="Proteomes" id="UP001295423"/>
    </source>
</evidence>
<comment type="caution">
    <text evidence="4">The sequence shown here is derived from an EMBL/GenBank/DDBJ whole genome shotgun (WGS) entry which is preliminary data.</text>
</comment>
<dbReference type="EC" id="2.5.1.-" evidence="3"/>
<dbReference type="GO" id="GO:0045547">
    <property type="term" value="F:ditrans,polycis-polyprenyl diphosphate synthase [(2E,6E)-farnesyl diphosphate specific] activity"/>
    <property type="evidence" value="ECO:0007669"/>
    <property type="project" value="TreeGrafter"/>
</dbReference>
<dbReference type="HAMAP" id="MF_01139">
    <property type="entry name" value="ISPT"/>
    <property type="match status" value="1"/>
</dbReference>
<dbReference type="PANTHER" id="PTHR10291:SF43">
    <property type="entry name" value="DEHYDRODOLICHYL DIPHOSPHATE SYNTHASE COMPLEX SUBUNIT DHDDS"/>
    <property type="match status" value="1"/>
</dbReference>
<dbReference type="GO" id="GO:0016094">
    <property type="term" value="P:polyprenol biosynthetic process"/>
    <property type="evidence" value="ECO:0007669"/>
    <property type="project" value="TreeGrafter"/>
</dbReference>
<dbReference type="InterPro" id="IPR018520">
    <property type="entry name" value="UPP_synth-like_CS"/>
</dbReference>
<evidence type="ECO:0000313" key="4">
    <source>
        <dbReference type="EMBL" id="CAJ1969973.1"/>
    </source>
</evidence>
<comment type="similarity">
    <text evidence="1 3">Belongs to the UPP synthase family.</text>
</comment>
<evidence type="ECO:0000256" key="1">
    <source>
        <dbReference type="ARBA" id="ARBA00005432"/>
    </source>
</evidence>
<dbReference type="PROSITE" id="PS01066">
    <property type="entry name" value="UPP_SYNTHASE"/>
    <property type="match status" value="1"/>
</dbReference>
<keyword evidence="5" id="KW-1185">Reference proteome</keyword>
<dbReference type="NCBIfam" id="TIGR00055">
    <property type="entry name" value="uppS"/>
    <property type="match status" value="1"/>
</dbReference>
<dbReference type="EMBL" id="CAKOGP040002441">
    <property type="protein sequence ID" value="CAJ1969973.1"/>
    <property type="molecule type" value="Genomic_DNA"/>
</dbReference>
<dbReference type="Proteomes" id="UP001295423">
    <property type="component" value="Unassembled WGS sequence"/>
</dbReference>